<keyword evidence="4" id="KW-1003">Cell membrane</keyword>
<dbReference type="AlphaFoldDB" id="A0A4V1RUW9"/>
<dbReference type="GO" id="GO:0015099">
    <property type="term" value="F:nickel cation transmembrane transporter activity"/>
    <property type="evidence" value="ECO:0007669"/>
    <property type="project" value="TreeGrafter"/>
</dbReference>
<evidence type="ECO:0000256" key="9">
    <source>
        <dbReference type="ARBA" id="ARBA00023136"/>
    </source>
</evidence>
<evidence type="ECO:0000256" key="10">
    <source>
        <dbReference type="ARBA" id="ARBA00034269"/>
    </source>
</evidence>
<dbReference type="Gene3D" id="3.30.460.20">
    <property type="entry name" value="CorA soluble domain-like"/>
    <property type="match status" value="1"/>
</dbReference>
<keyword evidence="3" id="KW-0813">Transport</keyword>
<evidence type="ECO:0000256" key="4">
    <source>
        <dbReference type="ARBA" id="ARBA00022475"/>
    </source>
</evidence>
<dbReference type="SUPFAM" id="SSF143865">
    <property type="entry name" value="CorA soluble domain-like"/>
    <property type="match status" value="1"/>
</dbReference>
<dbReference type="Gene3D" id="1.20.58.340">
    <property type="entry name" value="Magnesium transport protein CorA, transmembrane region"/>
    <property type="match status" value="1"/>
</dbReference>
<evidence type="ECO:0000256" key="5">
    <source>
        <dbReference type="ARBA" id="ARBA00022692"/>
    </source>
</evidence>
<dbReference type="InterPro" id="IPR050829">
    <property type="entry name" value="CorA_MIT"/>
</dbReference>
<dbReference type="EMBL" id="QYBB01000006">
    <property type="protein sequence ID" value="RYC32614.1"/>
    <property type="molecule type" value="Genomic_DNA"/>
</dbReference>
<evidence type="ECO:0000313" key="14">
    <source>
        <dbReference type="Proteomes" id="UP000290759"/>
    </source>
</evidence>
<proteinExistence type="inferred from homology"/>
<dbReference type="SUPFAM" id="SSF144083">
    <property type="entry name" value="Magnesium transport protein CorA, transmembrane region"/>
    <property type="match status" value="1"/>
</dbReference>
<evidence type="ECO:0000256" key="7">
    <source>
        <dbReference type="ARBA" id="ARBA00022989"/>
    </source>
</evidence>
<reference evidence="13 14" key="1">
    <citation type="submission" date="2018-12" db="EMBL/GenBank/DDBJ databases">
        <authorList>
            <person name="Grouzdev D.S."/>
            <person name="Krutkina M.S."/>
        </authorList>
    </citation>
    <scope>NUCLEOTIDE SEQUENCE [LARGE SCALE GENOMIC DNA]</scope>
    <source>
        <strain evidence="13 14">RmlP026</strain>
    </source>
</reference>
<comment type="catalytic activity">
    <reaction evidence="10">
        <text>Mg(2+)(in) = Mg(2+)(out)</text>
        <dbReference type="Rhea" id="RHEA:29827"/>
        <dbReference type="ChEBI" id="CHEBI:18420"/>
    </reaction>
</comment>
<feature type="transmembrane region" description="Helical" evidence="12">
    <location>
        <begin position="269"/>
        <end position="289"/>
    </location>
</feature>
<keyword evidence="6" id="KW-0460">Magnesium</keyword>
<evidence type="ECO:0000256" key="6">
    <source>
        <dbReference type="ARBA" id="ARBA00022842"/>
    </source>
</evidence>
<feature type="transmembrane region" description="Helical" evidence="12">
    <location>
        <begin position="301"/>
        <end position="321"/>
    </location>
</feature>
<keyword evidence="7 12" id="KW-1133">Transmembrane helix</keyword>
<evidence type="ECO:0000256" key="8">
    <source>
        <dbReference type="ARBA" id="ARBA00023065"/>
    </source>
</evidence>
<dbReference type="OrthoDB" id="9803416at2"/>
<comment type="function">
    <text evidence="11">Mediates influx of magnesium ions. Alternates between open and closed states. Activated by low cytoplasmic Mg(2+) levels. Inactive when cytoplasmic Mg(2+) levels are high.</text>
</comment>
<dbReference type="PANTHER" id="PTHR47685:SF1">
    <property type="entry name" value="MAGNESIUM TRANSPORT PROTEIN CORA"/>
    <property type="match status" value="1"/>
</dbReference>
<evidence type="ECO:0000256" key="1">
    <source>
        <dbReference type="ARBA" id="ARBA00004651"/>
    </source>
</evidence>
<evidence type="ECO:0000256" key="11">
    <source>
        <dbReference type="ARBA" id="ARBA00045497"/>
    </source>
</evidence>
<protein>
    <submittedName>
        <fullName evidence="13">Magnesium transporter CorA</fullName>
    </submittedName>
</protein>
<keyword evidence="8" id="KW-0406">Ion transport</keyword>
<dbReference type="RefSeq" id="WP_129225157.1">
    <property type="nucleotide sequence ID" value="NZ_QYBB01000006.1"/>
</dbReference>
<dbReference type="GO" id="GO:0015087">
    <property type="term" value="F:cobalt ion transmembrane transporter activity"/>
    <property type="evidence" value="ECO:0007669"/>
    <property type="project" value="TreeGrafter"/>
</dbReference>
<dbReference type="PANTHER" id="PTHR47685">
    <property type="entry name" value="MAGNESIUM TRANSPORT PROTEIN CORA"/>
    <property type="match status" value="1"/>
</dbReference>
<keyword evidence="9 12" id="KW-0472">Membrane</keyword>
<name>A0A4V1RUW9_9HYPH</name>
<sequence>MITLYDPAAAAREIPAAATPLALADDTLWVDLIDPSDEDDARVEQATGLVLPRAHQLAEIETSSRLVAEGDVLMMSTPVLYREDGVVHSTPVGFVLGRDRLVTVRAHTLKSFSDYVAGRQGAVPLDGPVDALLGLLDGIIARMADGMEAVGAELDGVSKEIFGITKLDANQKPVRIERRLAATLQTVGRSGDTTSYARDSLLGINRLLVFLANKGGDRIGPAHHERIEVLKQDVAALGDYETRLTDKVQFLLDSTLGFINIEQNRTFKLLTVISVIGIPPTFVVGLYGMNFKNMPEYDWSYGYEWGLFLVVLSIVVPIVYLKVKGWF</sequence>
<evidence type="ECO:0000256" key="3">
    <source>
        <dbReference type="ARBA" id="ARBA00022448"/>
    </source>
</evidence>
<evidence type="ECO:0000256" key="12">
    <source>
        <dbReference type="SAM" id="Phobius"/>
    </source>
</evidence>
<gene>
    <name evidence="13" type="ORF">D3273_07745</name>
</gene>
<evidence type="ECO:0000313" key="13">
    <source>
        <dbReference type="EMBL" id="RYC32614.1"/>
    </source>
</evidence>
<comment type="caution">
    <text evidence="13">The sequence shown here is derived from an EMBL/GenBank/DDBJ whole genome shotgun (WGS) entry which is preliminary data.</text>
</comment>
<keyword evidence="14" id="KW-1185">Reference proteome</keyword>
<dbReference type="FunFam" id="1.20.58.340:FF:000004">
    <property type="entry name" value="Magnesium transport protein CorA"/>
    <property type="match status" value="1"/>
</dbReference>
<reference evidence="13 14" key="2">
    <citation type="submission" date="2019-02" db="EMBL/GenBank/DDBJ databases">
        <title>'Lichenibacterium ramalinii' gen. nov. sp. nov., 'Lichenibacterium minor' gen. nov. sp. nov.</title>
        <authorList>
            <person name="Pankratov T."/>
        </authorList>
    </citation>
    <scope>NUCLEOTIDE SEQUENCE [LARGE SCALE GENOMIC DNA]</scope>
    <source>
        <strain evidence="13 14">RmlP026</strain>
    </source>
</reference>
<organism evidence="13 14">
    <name type="scientific">Lichenibacterium minor</name>
    <dbReference type="NCBI Taxonomy" id="2316528"/>
    <lineage>
        <taxon>Bacteria</taxon>
        <taxon>Pseudomonadati</taxon>
        <taxon>Pseudomonadota</taxon>
        <taxon>Alphaproteobacteria</taxon>
        <taxon>Hyphomicrobiales</taxon>
        <taxon>Lichenihabitantaceae</taxon>
        <taxon>Lichenibacterium</taxon>
    </lineage>
</organism>
<dbReference type="GO" id="GO:0005886">
    <property type="term" value="C:plasma membrane"/>
    <property type="evidence" value="ECO:0007669"/>
    <property type="project" value="UniProtKB-SubCell"/>
</dbReference>
<dbReference type="Proteomes" id="UP000290759">
    <property type="component" value="Unassembled WGS sequence"/>
</dbReference>
<dbReference type="InterPro" id="IPR045861">
    <property type="entry name" value="CorA_cytoplasmic_dom"/>
</dbReference>
<comment type="similarity">
    <text evidence="2">Belongs to the CorA metal ion transporter (MIT) (TC 1.A.35) family.</text>
</comment>
<keyword evidence="5 12" id="KW-0812">Transmembrane</keyword>
<accession>A0A4V1RUW9</accession>
<dbReference type="GO" id="GO:0015095">
    <property type="term" value="F:magnesium ion transmembrane transporter activity"/>
    <property type="evidence" value="ECO:0007669"/>
    <property type="project" value="TreeGrafter"/>
</dbReference>
<dbReference type="InterPro" id="IPR045863">
    <property type="entry name" value="CorA_TM1_TM2"/>
</dbReference>
<dbReference type="CDD" id="cd12837">
    <property type="entry name" value="EcCorA-like_u1"/>
    <property type="match status" value="1"/>
</dbReference>
<evidence type="ECO:0000256" key="2">
    <source>
        <dbReference type="ARBA" id="ARBA00009765"/>
    </source>
</evidence>
<comment type="subcellular location">
    <subcellularLocation>
        <location evidence="1">Cell membrane</location>
        <topology evidence="1">Multi-pass membrane protein</topology>
    </subcellularLocation>
</comment>
<dbReference type="InterPro" id="IPR002523">
    <property type="entry name" value="MgTranspt_CorA/ZnTranspt_ZntB"/>
</dbReference>
<dbReference type="Pfam" id="PF01544">
    <property type="entry name" value="CorA"/>
    <property type="match status" value="1"/>
</dbReference>